<dbReference type="Gene3D" id="6.10.250.1080">
    <property type="match status" value="1"/>
</dbReference>
<dbReference type="GO" id="GO:0000132">
    <property type="term" value="P:establishment of mitotic spindle orientation"/>
    <property type="evidence" value="ECO:0007669"/>
    <property type="project" value="TreeGrafter"/>
</dbReference>
<evidence type="ECO:0000313" key="5">
    <source>
        <dbReference type="Proteomes" id="UP000070444"/>
    </source>
</evidence>
<dbReference type="STRING" id="796925.A0A137PA65"/>
<dbReference type="GO" id="GO:0005871">
    <property type="term" value="C:kinesin complex"/>
    <property type="evidence" value="ECO:0007669"/>
    <property type="project" value="TreeGrafter"/>
</dbReference>
<dbReference type="EMBL" id="KQ964465">
    <property type="protein sequence ID" value="KXN71854.1"/>
    <property type="molecule type" value="Genomic_DNA"/>
</dbReference>
<name>A0A137PA65_CONC2</name>
<keyword evidence="5" id="KW-1185">Reference proteome</keyword>
<sequence length="287" mass="33312">MIQSTECPRSFSSIQEECEYWKQEARSRLAAQIELQQEYEQSNEQARIYEQELEQELNATSSQYTELLRKFELVQSQFQDLKNKYVQDSNRFNQEVTQLQDANQKLAKEKDSLTMYVRDLEQVSTNATENERALTCTLAQREQHLMQTMQRCSQLEGQVSSSQLIFTEVLQLREENVNLKADVEYFKSKYESGVQDQQTRASLGVLDNNILNNFNQDLFTRLQSIEAHANSCQQALTPNKLHHHPSNESPSTHQPSLLKLGSSRLRLLRAKSERISPAKIRTLNPIH</sequence>
<evidence type="ECO:0008006" key="6">
    <source>
        <dbReference type="Google" id="ProtNLM"/>
    </source>
</evidence>
<organism evidence="4 5">
    <name type="scientific">Conidiobolus coronatus (strain ATCC 28846 / CBS 209.66 / NRRL 28638)</name>
    <name type="common">Delacroixia coronata</name>
    <dbReference type="NCBI Taxonomy" id="796925"/>
    <lineage>
        <taxon>Eukaryota</taxon>
        <taxon>Fungi</taxon>
        <taxon>Fungi incertae sedis</taxon>
        <taxon>Zoopagomycota</taxon>
        <taxon>Entomophthoromycotina</taxon>
        <taxon>Entomophthoromycetes</taxon>
        <taxon>Entomophthorales</taxon>
        <taxon>Ancylistaceae</taxon>
        <taxon>Conidiobolus</taxon>
    </lineage>
</organism>
<dbReference type="PANTHER" id="PTHR10921:SF1">
    <property type="entry name" value="NUCLEAR DISTRIBUTION PROTEIN NUDE HOMOLOG"/>
    <property type="match status" value="1"/>
</dbReference>
<evidence type="ECO:0000256" key="1">
    <source>
        <dbReference type="ARBA" id="ARBA00007429"/>
    </source>
</evidence>
<dbReference type="OrthoDB" id="5877028at2759"/>
<dbReference type="AlphaFoldDB" id="A0A137PA65"/>
<comment type="similarity">
    <text evidence="1">Belongs to the nudE family.</text>
</comment>
<dbReference type="GO" id="GO:0047496">
    <property type="term" value="P:vesicle transport along microtubule"/>
    <property type="evidence" value="ECO:0007669"/>
    <property type="project" value="TreeGrafter"/>
</dbReference>
<dbReference type="GO" id="GO:0051642">
    <property type="term" value="P:centrosome localization"/>
    <property type="evidence" value="ECO:0007669"/>
    <property type="project" value="TreeGrafter"/>
</dbReference>
<evidence type="ECO:0000256" key="3">
    <source>
        <dbReference type="SAM" id="Coils"/>
    </source>
</evidence>
<proteinExistence type="inferred from homology"/>
<protein>
    <recommendedName>
        <fullName evidence="6">NUDE domain-containing protein</fullName>
    </recommendedName>
</protein>
<dbReference type="GO" id="GO:0008017">
    <property type="term" value="F:microtubule binding"/>
    <property type="evidence" value="ECO:0007669"/>
    <property type="project" value="InterPro"/>
</dbReference>
<dbReference type="InterPro" id="IPR033494">
    <property type="entry name" value="NUDE"/>
</dbReference>
<dbReference type="GO" id="GO:0000776">
    <property type="term" value="C:kinetochore"/>
    <property type="evidence" value="ECO:0007669"/>
    <property type="project" value="TreeGrafter"/>
</dbReference>
<evidence type="ECO:0000313" key="4">
    <source>
        <dbReference type="EMBL" id="KXN71854.1"/>
    </source>
</evidence>
<keyword evidence="2 3" id="KW-0175">Coiled coil</keyword>
<reference evidence="4 5" key="1">
    <citation type="journal article" date="2015" name="Genome Biol. Evol.">
        <title>Phylogenomic analyses indicate that early fungi evolved digesting cell walls of algal ancestors of land plants.</title>
        <authorList>
            <person name="Chang Y."/>
            <person name="Wang S."/>
            <person name="Sekimoto S."/>
            <person name="Aerts A.L."/>
            <person name="Choi C."/>
            <person name="Clum A."/>
            <person name="LaButti K.M."/>
            <person name="Lindquist E.A."/>
            <person name="Yee Ngan C."/>
            <person name="Ohm R.A."/>
            <person name="Salamov A.A."/>
            <person name="Grigoriev I.V."/>
            <person name="Spatafora J.W."/>
            <person name="Berbee M.L."/>
        </authorList>
    </citation>
    <scope>NUCLEOTIDE SEQUENCE [LARGE SCALE GENOMIC DNA]</scope>
    <source>
        <strain evidence="4 5">NRRL 28638</strain>
    </source>
</reference>
<dbReference type="GO" id="GO:0007020">
    <property type="term" value="P:microtubule nucleation"/>
    <property type="evidence" value="ECO:0007669"/>
    <property type="project" value="TreeGrafter"/>
</dbReference>
<feature type="coiled-coil region" evidence="3">
    <location>
        <begin position="32"/>
        <end position="109"/>
    </location>
</feature>
<dbReference type="Proteomes" id="UP000070444">
    <property type="component" value="Unassembled WGS sequence"/>
</dbReference>
<dbReference type="PANTHER" id="PTHR10921">
    <property type="entry name" value="NUCLEAR DISTRIBUTION PROTEIN NUDE HOMOLOG 1"/>
    <property type="match status" value="1"/>
</dbReference>
<accession>A0A137PA65</accession>
<gene>
    <name evidence="4" type="ORF">CONCODRAFT_78105</name>
</gene>
<dbReference type="GO" id="GO:0007059">
    <property type="term" value="P:chromosome segregation"/>
    <property type="evidence" value="ECO:0007669"/>
    <property type="project" value="TreeGrafter"/>
</dbReference>
<evidence type="ECO:0000256" key="2">
    <source>
        <dbReference type="ARBA" id="ARBA00023054"/>
    </source>
</evidence>